<dbReference type="AlphaFoldDB" id="A0A6F8ZDX4"/>
<protein>
    <submittedName>
        <fullName evidence="2">Uncharacterized protein</fullName>
    </submittedName>
</protein>
<evidence type="ECO:0000256" key="1">
    <source>
        <dbReference type="SAM" id="MobiDB-lite"/>
    </source>
</evidence>
<gene>
    <name evidence="2" type="ORF">R50_0449</name>
</gene>
<accession>A0A6F8ZDX4</accession>
<organism evidence="2 3">
    <name type="scientific">Candidatus Hydrogenisulfobacillus filiaventi</name>
    <dbReference type="NCBI Taxonomy" id="2707344"/>
    <lineage>
        <taxon>Bacteria</taxon>
        <taxon>Bacillati</taxon>
        <taxon>Bacillota</taxon>
        <taxon>Clostridia</taxon>
        <taxon>Eubacteriales</taxon>
        <taxon>Clostridiales Family XVII. Incertae Sedis</taxon>
        <taxon>Candidatus Hydrogenisulfobacillus</taxon>
    </lineage>
</organism>
<evidence type="ECO:0000313" key="3">
    <source>
        <dbReference type="Proteomes" id="UP000503399"/>
    </source>
</evidence>
<dbReference type="Proteomes" id="UP000503399">
    <property type="component" value="Chromosome"/>
</dbReference>
<keyword evidence="3" id="KW-1185">Reference proteome</keyword>
<proteinExistence type="predicted"/>
<dbReference type="KEGG" id="hfv:R50_0449"/>
<dbReference type="EMBL" id="LR778114">
    <property type="protein sequence ID" value="CAB1127955.1"/>
    <property type="molecule type" value="Genomic_DNA"/>
</dbReference>
<evidence type="ECO:0000313" key="2">
    <source>
        <dbReference type="EMBL" id="CAB1127955.1"/>
    </source>
</evidence>
<reference evidence="2 3" key="1">
    <citation type="submission" date="2020-02" db="EMBL/GenBank/DDBJ databases">
        <authorList>
            <person name="Hogendoorn C."/>
        </authorList>
    </citation>
    <scope>NUCLEOTIDE SEQUENCE [LARGE SCALE GENOMIC DNA]</scope>
    <source>
        <strain evidence="2">R501</strain>
    </source>
</reference>
<feature type="region of interest" description="Disordered" evidence="1">
    <location>
        <begin position="1"/>
        <end position="62"/>
    </location>
</feature>
<sequence length="62" mass="6267">MGGYRNERDGVPGPAAPAGTGNRRDAGEAARGNVLGQGRARTGNGTWPRHLAVLPSPDGVSS</sequence>
<name>A0A6F8ZDX4_9FIRM</name>
<feature type="compositionally biased region" description="Basic and acidic residues" evidence="1">
    <location>
        <begin position="1"/>
        <end position="10"/>
    </location>
</feature>